<evidence type="ECO:0000313" key="1">
    <source>
        <dbReference type="EMBL" id="KAF8002217.1"/>
    </source>
</evidence>
<comment type="caution">
    <text evidence="1">The sequence shown here is derived from an EMBL/GenBank/DDBJ whole genome shotgun (WGS) entry which is preliminary data.</text>
</comment>
<dbReference type="AlphaFoldDB" id="A0A8H7LEN6"/>
<reference evidence="1" key="1">
    <citation type="submission" date="2020-10" db="EMBL/GenBank/DDBJ databases">
        <title>The Whole-Genome Sequence of Metschnikowia persimmonesis, a Novel Endophytic Yeast Species Isolated from Medicinal Plant Diospyros kaki Thumb.</title>
        <authorList>
            <person name="Rahmat E."/>
            <person name="Kang Y."/>
        </authorList>
    </citation>
    <scope>NUCLEOTIDE SEQUENCE</scope>
    <source>
        <strain evidence="1">KIOM G15050</strain>
    </source>
</reference>
<gene>
    <name evidence="1" type="ORF">HF325_003182</name>
</gene>
<organism evidence="1 2">
    <name type="scientific">Metschnikowia pulcherrima</name>
    <dbReference type="NCBI Taxonomy" id="27326"/>
    <lineage>
        <taxon>Eukaryota</taxon>
        <taxon>Fungi</taxon>
        <taxon>Dikarya</taxon>
        <taxon>Ascomycota</taxon>
        <taxon>Saccharomycotina</taxon>
        <taxon>Pichiomycetes</taxon>
        <taxon>Metschnikowiaceae</taxon>
        <taxon>Metschnikowia</taxon>
    </lineage>
</organism>
<proteinExistence type="predicted"/>
<keyword evidence="2" id="KW-1185">Reference proteome</keyword>
<dbReference type="OrthoDB" id="10448840at2759"/>
<evidence type="ECO:0000313" key="2">
    <source>
        <dbReference type="Proteomes" id="UP000649328"/>
    </source>
</evidence>
<sequence length="59" mass="6447">MLAVVKGMVRKIEPGDKELGVESDDDNAGDDVELNDMILKEIDDVSGDQMEVDIAIEIN</sequence>
<protein>
    <submittedName>
        <fullName evidence="1">Uncharacterized protein</fullName>
    </submittedName>
</protein>
<dbReference type="EMBL" id="JACBPP010000004">
    <property type="protein sequence ID" value="KAF8002217.1"/>
    <property type="molecule type" value="Genomic_DNA"/>
</dbReference>
<accession>A0A8H7LEN6</accession>
<name>A0A8H7LEN6_9ASCO</name>
<dbReference type="Proteomes" id="UP000649328">
    <property type="component" value="Unassembled WGS sequence"/>
</dbReference>